<dbReference type="Proteomes" id="UP001500403">
    <property type="component" value="Unassembled WGS sequence"/>
</dbReference>
<organism evidence="1 2">
    <name type="scientific">Streptomyces enissocaesilis</name>
    <dbReference type="NCBI Taxonomy" id="332589"/>
    <lineage>
        <taxon>Bacteria</taxon>
        <taxon>Bacillati</taxon>
        <taxon>Actinomycetota</taxon>
        <taxon>Actinomycetes</taxon>
        <taxon>Kitasatosporales</taxon>
        <taxon>Streptomycetaceae</taxon>
        <taxon>Streptomyces</taxon>
        <taxon>Streptomyces rochei group</taxon>
    </lineage>
</organism>
<gene>
    <name evidence="1" type="ORF">GCM10010446_41580</name>
</gene>
<keyword evidence="2" id="KW-1185">Reference proteome</keyword>
<dbReference type="InterPro" id="IPR036271">
    <property type="entry name" value="Tet_transcr_reg_TetR-rel_C_sf"/>
</dbReference>
<accession>A0ABP6JWG1</accession>
<evidence type="ECO:0000313" key="2">
    <source>
        <dbReference type="Proteomes" id="UP001500403"/>
    </source>
</evidence>
<sequence>MYGERYGGFASRALREEPTVRAGVARMLHEAAEFTGPSRPRGCLVISPAIDCTTPEAESALRDQRDAGLAAIEALVAADTGTGELPRGADARALARFGGACSGGCRGTHATAPRGGTRGGRRARHACLVVRGDN</sequence>
<dbReference type="EMBL" id="BAAAUD010000041">
    <property type="protein sequence ID" value="GAA2952075.1"/>
    <property type="molecule type" value="Genomic_DNA"/>
</dbReference>
<name>A0ABP6JWG1_9ACTN</name>
<dbReference type="Gene3D" id="1.10.357.10">
    <property type="entry name" value="Tetracycline Repressor, domain 2"/>
    <property type="match status" value="1"/>
</dbReference>
<dbReference type="SUPFAM" id="SSF48498">
    <property type="entry name" value="Tetracyclin repressor-like, C-terminal domain"/>
    <property type="match status" value="1"/>
</dbReference>
<comment type="caution">
    <text evidence="1">The sequence shown here is derived from an EMBL/GenBank/DDBJ whole genome shotgun (WGS) entry which is preliminary data.</text>
</comment>
<proteinExistence type="predicted"/>
<reference evidence="2" key="1">
    <citation type="journal article" date="2019" name="Int. J. Syst. Evol. Microbiol.">
        <title>The Global Catalogue of Microorganisms (GCM) 10K type strain sequencing project: providing services to taxonomists for standard genome sequencing and annotation.</title>
        <authorList>
            <consortium name="The Broad Institute Genomics Platform"/>
            <consortium name="The Broad Institute Genome Sequencing Center for Infectious Disease"/>
            <person name="Wu L."/>
            <person name="Ma J."/>
        </authorList>
    </citation>
    <scope>NUCLEOTIDE SEQUENCE [LARGE SCALE GENOMIC DNA]</scope>
    <source>
        <strain evidence="2">JCM 9088</strain>
    </source>
</reference>
<protein>
    <submittedName>
        <fullName evidence="1">Uncharacterized protein</fullName>
    </submittedName>
</protein>
<evidence type="ECO:0000313" key="1">
    <source>
        <dbReference type="EMBL" id="GAA2952075.1"/>
    </source>
</evidence>